<evidence type="ECO:0000256" key="1">
    <source>
        <dbReference type="SAM" id="Phobius"/>
    </source>
</evidence>
<name>A0A8C8AWM3_9STRI</name>
<sequence length="98" mass="11404">MSKSLSNYLAFYSTCIQLPSPTLLSYCCCPHLGLISFTNIIMIIQQESKYIKKYFSCCFSMTKSLLLNFRTSFSYSSLFTFHYHLVQPLICVDKNIFH</sequence>
<evidence type="ECO:0000313" key="2">
    <source>
        <dbReference type="Ensembl" id="ENSOSUP00000011976.1"/>
    </source>
</evidence>
<reference evidence="2" key="1">
    <citation type="submission" date="2025-08" db="UniProtKB">
        <authorList>
            <consortium name="Ensembl"/>
        </authorList>
    </citation>
    <scope>IDENTIFICATION</scope>
</reference>
<protein>
    <submittedName>
        <fullName evidence="2">Uncharacterized protein</fullName>
    </submittedName>
</protein>
<keyword evidence="1" id="KW-1133">Transmembrane helix</keyword>
<dbReference type="Proteomes" id="UP000694552">
    <property type="component" value="Unplaced"/>
</dbReference>
<keyword evidence="3" id="KW-1185">Reference proteome</keyword>
<feature type="transmembrane region" description="Helical" evidence="1">
    <location>
        <begin position="23"/>
        <end position="44"/>
    </location>
</feature>
<organism evidence="2 3">
    <name type="scientific">Otus sunia</name>
    <name type="common">Oriental scops-owl</name>
    <dbReference type="NCBI Taxonomy" id="257818"/>
    <lineage>
        <taxon>Eukaryota</taxon>
        <taxon>Metazoa</taxon>
        <taxon>Chordata</taxon>
        <taxon>Craniata</taxon>
        <taxon>Vertebrata</taxon>
        <taxon>Euteleostomi</taxon>
        <taxon>Archelosauria</taxon>
        <taxon>Archosauria</taxon>
        <taxon>Dinosauria</taxon>
        <taxon>Saurischia</taxon>
        <taxon>Theropoda</taxon>
        <taxon>Coelurosauria</taxon>
        <taxon>Aves</taxon>
        <taxon>Neognathae</taxon>
        <taxon>Neoaves</taxon>
        <taxon>Telluraves</taxon>
        <taxon>Strigiformes</taxon>
        <taxon>Strigidae</taxon>
        <taxon>Otus</taxon>
    </lineage>
</organism>
<keyword evidence="1" id="KW-0472">Membrane</keyword>
<dbReference type="AlphaFoldDB" id="A0A8C8AWM3"/>
<reference evidence="2" key="2">
    <citation type="submission" date="2025-09" db="UniProtKB">
        <authorList>
            <consortium name="Ensembl"/>
        </authorList>
    </citation>
    <scope>IDENTIFICATION</scope>
</reference>
<proteinExistence type="predicted"/>
<accession>A0A8C8AWM3</accession>
<keyword evidence="1" id="KW-0812">Transmembrane</keyword>
<dbReference type="Ensembl" id="ENSOSUT00000012388.1">
    <property type="protein sequence ID" value="ENSOSUP00000011976.1"/>
    <property type="gene ID" value="ENSOSUG00000008645.1"/>
</dbReference>
<evidence type="ECO:0000313" key="3">
    <source>
        <dbReference type="Proteomes" id="UP000694552"/>
    </source>
</evidence>